<evidence type="ECO:0000313" key="2">
    <source>
        <dbReference type="EMBL" id="GAA3884990.1"/>
    </source>
</evidence>
<dbReference type="Gene3D" id="2.30.40.10">
    <property type="entry name" value="Urease, subunit C, domain 1"/>
    <property type="match status" value="1"/>
</dbReference>
<gene>
    <name evidence="2" type="ORF">GCM10022381_28910</name>
</gene>
<comment type="caution">
    <text evidence="2">The sequence shown here is derived from an EMBL/GenBank/DDBJ whole genome shotgun (WGS) entry which is preliminary data.</text>
</comment>
<feature type="domain" description="Amidohydrolase 3" evidence="1">
    <location>
        <begin position="49"/>
        <end position="524"/>
    </location>
</feature>
<sequence length="527" mass="55813">MVSTLFRHATIHTMAGASTRVDALLVVDGIIAAIGEQATARAQSASSVDVVNLDGAAVVPGFIDAHIHTGAFAREHDALNLRGTKSLSEALERVRSYVATREPGAFIMGGRWDSNAWDVPVQPDRHSLDTVSAGHPIALPSIDGHTVWANSRALQAVGYSASTPEPVGGEIVRDAAGEPTGILRETAGDPLRQLSYSPLAGDLLAQLTAAQHRLLSIGLTGVHDIDGEDVREAYRELNSRGELQLRVHKSIPLEHLDAAIAEGRYTGQGDDWLTTGPVKIFSDGALGSHTSHMGEDFAGQAGNRGIEVVPYPELVALVGKAAAAGIAVATHAIGDEANHRVLNAYQENHGVSRARGLRHRIEHAQHIRSSDISRFAELGVLPSLQPTHCTSDIPIAKTLLNGRSLRNYAWRSLTDASAQIVFGSDAPIEDPTPMHGIHAAVTRQNALGEPLGGWEPGERLSVGEAITAYSFGGAYAAGQENRVGRLAVGQLADFVVLDADPFAVSPEALRSISVLTTVVGGIVRYQR</sequence>
<dbReference type="PANTHER" id="PTHR22642">
    <property type="entry name" value="IMIDAZOLONEPROPIONASE"/>
    <property type="match status" value="1"/>
</dbReference>
<dbReference type="Pfam" id="PF07969">
    <property type="entry name" value="Amidohydro_3"/>
    <property type="match status" value="1"/>
</dbReference>
<dbReference type="SUPFAM" id="SSF51338">
    <property type="entry name" value="Composite domain of metallo-dependent hydrolases"/>
    <property type="match status" value="1"/>
</dbReference>
<dbReference type="Proteomes" id="UP001501803">
    <property type="component" value="Unassembled WGS sequence"/>
</dbReference>
<keyword evidence="3" id="KW-1185">Reference proteome</keyword>
<evidence type="ECO:0000259" key="1">
    <source>
        <dbReference type="Pfam" id="PF07969"/>
    </source>
</evidence>
<organism evidence="2 3">
    <name type="scientific">Leifsonia kafniensis</name>
    <dbReference type="NCBI Taxonomy" id="475957"/>
    <lineage>
        <taxon>Bacteria</taxon>
        <taxon>Bacillati</taxon>
        <taxon>Actinomycetota</taxon>
        <taxon>Actinomycetes</taxon>
        <taxon>Micrococcales</taxon>
        <taxon>Microbacteriaceae</taxon>
        <taxon>Leifsonia</taxon>
    </lineage>
</organism>
<dbReference type="RefSeq" id="WP_345067979.1">
    <property type="nucleotide sequence ID" value="NZ_BAABCN010000010.1"/>
</dbReference>
<dbReference type="Gene3D" id="3.10.310.70">
    <property type="match status" value="1"/>
</dbReference>
<accession>A0ABP7KQP9</accession>
<reference evidence="3" key="1">
    <citation type="journal article" date="2019" name="Int. J. Syst. Evol. Microbiol.">
        <title>The Global Catalogue of Microorganisms (GCM) 10K type strain sequencing project: providing services to taxonomists for standard genome sequencing and annotation.</title>
        <authorList>
            <consortium name="The Broad Institute Genomics Platform"/>
            <consortium name="The Broad Institute Genome Sequencing Center for Infectious Disease"/>
            <person name="Wu L."/>
            <person name="Ma J."/>
        </authorList>
    </citation>
    <scope>NUCLEOTIDE SEQUENCE [LARGE SCALE GENOMIC DNA]</scope>
    <source>
        <strain evidence="3">JCM 17021</strain>
    </source>
</reference>
<dbReference type="PANTHER" id="PTHR22642:SF2">
    <property type="entry name" value="PROTEIN LONG AFTER FAR-RED 3"/>
    <property type="match status" value="1"/>
</dbReference>
<evidence type="ECO:0000313" key="3">
    <source>
        <dbReference type="Proteomes" id="UP001501803"/>
    </source>
</evidence>
<name>A0ABP7KQP9_9MICO</name>
<dbReference type="InterPro" id="IPR011059">
    <property type="entry name" value="Metal-dep_hydrolase_composite"/>
</dbReference>
<dbReference type="SUPFAM" id="SSF51556">
    <property type="entry name" value="Metallo-dependent hydrolases"/>
    <property type="match status" value="1"/>
</dbReference>
<dbReference type="CDD" id="cd01300">
    <property type="entry name" value="YtcJ_like"/>
    <property type="match status" value="1"/>
</dbReference>
<protein>
    <submittedName>
        <fullName evidence="2">Amidohydrolase</fullName>
    </submittedName>
</protein>
<dbReference type="InterPro" id="IPR033932">
    <property type="entry name" value="YtcJ-like"/>
</dbReference>
<proteinExistence type="predicted"/>
<dbReference type="InterPro" id="IPR013108">
    <property type="entry name" value="Amidohydro_3"/>
</dbReference>
<dbReference type="EMBL" id="BAABCN010000010">
    <property type="protein sequence ID" value="GAA3884990.1"/>
    <property type="molecule type" value="Genomic_DNA"/>
</dbReference>
<dbReference type="Gene3D" id="3.20.20.140">
    <property type="entry name" value="Metal-dependent hydrolases"/>
    <property type="match status" value="1"/>
</dbReference>
<dbReference type="InterPro" id="IPR032466">
    <property type="entry name" value="Metal_Hydrolase"/>
</dbReference>